<gene>
    <name evidence="8" type="primary">fabG_9</name>
    <name evidence="6" type="ORF">B9W25_16200</name>
    <name evidence="5" type="ORF">FPK63_06870</name>
    <name evidence="4" type="ORF">FPK87_16590</name>
    <name evidence="7" type="ORF">FQZ18_07700</name>
    <name evidence="3" type="ORF">IAG11_13780</name>
    <name evidence="8" type="ORF">SAMEA4394745_02839</name>
</gene>
<organism evidence="3 11">
    <name type="scientific">Acinetobacter baumannii</name>
    <dbReference type="NCBI Taxonomy" id="470"/>
    <lineage>
        <taxon>Bacteria</taxon>
        <taxon>Pseudomonadati</taxon>
        <taxon>Pseudomonadota</taxon>
        <taxon>Gammaproteobacteria</taxon>
        <taxon>Moraxellales</taxon>
        <taxon>Moraxellaceae</taxon>
        <taxon>Acinetobacter</taxon>
        <taxon>Acinetobacter calcoaceticus/baumannii complex</taxon>
    </lineage>
</organism>
<evidence type="ECO:0007829" key="13">
    <source>
        <dbReference type="PDB" id="6UUV"/>
    </source>
</evidence>
<feature type="domain" description="Ketoreductase" evidence="2">
    <location>
        <begin position="226"/>
        <end position="400"/>
    </location>
</feature>
<dbReference type="InterPro" id="IPR002347">
    <property type="entry name" value="SDR_fam"/>
</dbReference>
<dbReference type="InterPro" id="IPR036291">
    <property type="entry name" value="NAD(P)-bd_dom_sf"/>
</dbReference>
<dbReference type="SMR" id="A0A219C8F5"/>
<dbReference type="PDB" id="6UUT">
    <property type="method" value="X-ray"/>
    <property type="resolution" value="1.65 A"/>
    <property type="chains" value="A/B=1-463"/>
</dbReference>
<dbReference type="InterPro" id="IPR057326">
    <property type="entry name" value="KR_dom"/>
</dbReference>
<dbReference type="RefSeq" id="WP_000132121.1">
    <property type="nucleotide sequence ID" value="NZ_AP024415.1"/>
</dbReference>
<evidence type="ECO:0000313" key="7">
    <source>
        <dbReference type="EMBL" id="QNV23203.1"/>
    </source>
</evidence>
<dbReference type="NCBIfam" id="NF006110">
    <property type="entry name" value="PRK08261.1"/>
    <property type="match status" value="1"/>
</dbReference>
<dbReference type="EMBL" id="UFDJ01000016">
    <property type="protein sequence ID" value="SSI57906.1"/>
    <property type="molecule type" value="Genomic_DNA"/>
</dbReference>
<reference evidence="8" key="2">
    <citation type="submission" date="2018-07" db="EMBL/GenBank/DDBJ databases">
        <authorList>
            <consortium name="Pathogen Informatics"/>
        </authorList>
    </citation>
    <scope>NUCLEOTIDE SEQUENCE</scope>
    <source>
        <strain evidence="8">4300STDY6542375</strain>
    </source>
</reference>
<dbReference type="EC" id="1.1.1.100" evidence="8"/>
<dbReference type="EMBL" id="NEPB01000049">
    <property type="protein sequence ID" value="PRN31637.1"/>
    <property type="molecule type" value="Genomic_DNA"/>
</dbReference>
<evidence type="ECO:0007829" key="12">
    <source>
        <dbReference type="PDB" id="6UUT"/>
    </source>
</evidence>
<dbReference type="Gene3D" id="3.40.50.720">
    <property type="entry name" value="NAD(P)-binding Rossmann-like Domain"/>
    <property type="match status" value="2"/>
</dbReference>
<reference evidence="7 10" key="5">
    <citation type="submission" date="2020-09" db="EMBL/GenBank/DDBJ databases">
        <title>Carbapenem-Resistant Acinetobacter baumannii devoid of typical resistance factors.</title>
        <authorList>
            <person name="Hoffmann M."/>
            <person name="Luo Y."/>
            <person name="Strain E."/>
            <person name="Rand H."/>
            <person name="Javkar K.G."/>
        </authorList>
    </citation>
    <scope>NUCLEOTIDE SEQUENCE [LARGE SCALE GENOMIC DNA]</scope>
    <source>
        <strain evidence="7 10">CFSAN093705</strain>
    </source>
</reference>
<dbReference type="PANTHER" id="PTHR42760:SF78">
    <property type="entry name" value="3-OXOACYL-[ACYL-CARRIER-PROTEIN] REDUCTASE [NADH]"/>
    <property type="match status" value="1"/>
</dbReference>
<dbReference type="EMBL" id="CP061525">
    <property type="protein sequence ID" value="QNV23203.1"/>
    <property type="molecule type" value="Genomic_DNA"/>
</dbReference>
<reference evidence="6 9" key="1">
    <citation type="submission" date="2017-04" db="EMBL/GenBank/DDBJ databases">
        <title>Comparison of Acinetobacter baumannii whole genome sequences from two major hospitals in Kuwait.</title>
        <authorList>
            <person name="Nasser K."/>
            <person name="Habibi N."/>
            <person name="Khan M.W."/>
            <person name="Purohit P."/>
            <person name="Al-Obaid I."/>
            <person name="Dhar R."/>
            <person name="Al-Fouzan W."/>
            <person name="Mustafa A.S."/>
        </authorList>
    </citation>
    <scope>NUCLEOTIDE SEQUENCE [LARGE SCALE GENOMIC DNA]</scope>
    <source>
        <strain evidence="6 9">KUFAR57</strain>
    </source>
</reference>
<reference evidence="4" key="3">
    <citation type="submission" date="2019-07" db="EMBL/GenBank/DDBJ databases">
        <title>Biological characteristics of mucoid Acinetobacter baumannii from a general hospital in China.</title>
        <authorList>
            <person name="Hua X."/>
            <person name="Yu Y."/>
        </authorList>
    </citation>
    <scope>NUCLEOTIDE SEQUENCE</scope>
    <source>
        <strain evidence="4">N41</strain>
        <strain evidence="5">N8</strain>
    </source>
</reference>
<dbReference type="EMBL" id="VMAF01000006">
    <property type="protein sequence ID" value="MDR8430814.1"/>
    <property type="molecule type" value="Genomic_DNA"/>
</dbReference>
<dbReference type="SMART" id="SM00822">
    <property type="entry name" value="PKS_KR"/>
    <property type="match status" value="1"/>
</dbReference>
<dbReference type="InterPro" id="IPR020904">
    <property type="entry name" value="Sc_DH/Rdtase_CS"/>
</dbReference>
<dbReference type="EMBL" id="JACSVK010000036">
    <property type="protein sequence ID" value="MBD0220969.1"/>
    <property type="molecule type" value="Genomic_DNA"/>
</dbReference>
<evidence type="ECO:0000313" key="10">
    <source>
        <dbReference type="Proteomes" id="UP000516419"/>
    </source>
</evidence>
<dbReference type="Pfam" id="PF13561">
    <property type="entry name" value="adh_short_C2"/>
    <property type="match status" value="1"/>
</dbReference>
<evidence type="ECO:0000313" key="11">
    <source>
        <dbReference type="Proteomes" id="UP000634608"/>
    </source>
</evidence>
<name>A0A219C8F5_ACIBA</name>
<evidence type="ECO:0000313" key="8">
    <source>
        <dbReference type="EMBL" id="SSI57906.1"/>
    </source>
</evidence>
<dbReference type="PRINTS" id="PR00081">
    <property type="entry name" value="GDHRDH"/>
</dbReference>
<reference evidence="3" key="4">
    <citation type="submission" date="2020-08" db="EMBL/GenBank/DDBJ databases">
        <title>Diversity of carbapenem-resistant Acinetobacter baumannii and bacteriophage-mediated spread of the Oxa23 carbapenemase.</title>
        <authorList>
            <person name="Abouelfetouh A."/>
            <person name="Mattock J."/>
            <person name="Turner D."/>
            <person name="Li E."/>
            <person name="Evans B.A."/>
        </authorList>
    </citation>
    <scope>NUCLEOTIDE SEQUENCE</scope>
    <source>
        <strain evidence="3">A86</strain>
    </source>
</reference>
<dbReference type="PDBsum" id="6UUT"/>
<protein>
    <submittedName>
        <fullName evidence="3">3-oxoacyl-ACP reductase</fullName>
        <ecNumber evidence="8">1.1.1.100</ecNumber>
    </submittedName>
</protein>
<evidence type="ECO:0000256" key="1">
    <source>
        <dbReference type="ARBA" id="ARBA00006484"/>
    </source>
</evidence>
<evidence type="ECO:0000313" key="3">
    <source>
        <dbReference type="EMBL" id="MBD0220969.1"/>
    </source>
</evidence>
<dbReference type="PDB" id="6UUV">
    <property type="method" value="X-ray"/>
    <property type="resolution" value="1.80 A"/>
    <property type="chains" value="A/B=1-463"/>
</dbReference>
<dbReference type="PROSITE" id="PS00061">
    <property type="entry name" value="ADH_SHORT"/>
    <property type="match status" value="1"/>
</dbReference>
<evidence type="ECO:0000313" key="6">
    <source>
        <dbReference type="EMBL" id="PRN31637.1"/>
    </source>
</evidence>
<dbReference type="OMA" id="VGRRMNS"/>
<proteinExistence type="evidence at protein level"/>
<dbReference type="Proteomes" id="UP000634608">
    <property type="component" value="Unassembled WGS sequence"/>
</dbReference>
<dbReference type="PANTHER" id="PTHR42760">
    <property type="entry name" value="SHORT-CHAIN DEHYDROGENASES/REDUCTASES FAMILY MEMBER"/>
    <property type="match status" value="1"/>
</dbReference>
<evidence type="ECO:0000313" key="9">
    <source>
        <dbReference type="Proteomes" id="UP000237823"/>
    </source>
</evidence>
<dbReference type="PDBsum" id="6UUV"/>
<reference evidence="12 13" key="6">
    <citation type="journal article" date="2021" name="Sci. Rep.">
        <title>Insights into Acinetobacter baumannii fatty acid synthesis 3-oxoacyl-ACP reductases.</title>
        <authorList>
            <person name="Cross E.M."/>
            <person name="Adams F.G."/>
            <person name="Waters J.K."/>
            <person name="Aragao D."/>
            <person name="Eijkelkamp B.A."/>
            <person name="Forwood J.K."/>
        </authorList>
    </citation>
    <scope>X-RAY CRYSTALLOGRAPHY (1.65 ANGSTROMS)</scope>
</reference>
<dbReference type="KEGG" id="abw:BL01_14355"/>
<dbReference type="Proteomes" id="UP000516419">
    <property type="component" value="Chromosome"/>
</dbReference>
<dbReference type="FunFam" id="3.40.50.720:FF:000338">
    <property type="entry name" value="3-oxoacyl-ACP reductase FabG"/>
    <property type="match status" value="1"/>
</dbReference>
<dbReference type="GO" id="GO:0004316">
    <property type="term" value="F:3-oxoacyl-[acyl-carrier-protein] reductase (NADPH) activity"/>
    <property type="evidence" value="ECO:0007669"/>
    <property type="project" value="UniProtKB-EC"/>
</dbReference>
<dbReference type="SUPFAM" id="SSF51735">
    <property type="entry name" value="NAD(P)-binding Rossmann-fold domains"/>
    <property type="match status" value="1"/>
</dbReference>
<sequence length="463" mass="48384">MTDQYQAFTQSPIGKFVVKNLGLPSPVVLERFESAQPVVKGAVLVGAAPSSVLSGAIAQVLSNIHTDSYVGNNVALQQEAAKVGLNLRPFNAGDKESKFKAVVFDASGIQNSEQLNELYKFFNPIARQVATSGRVIVIGTTPETAKTVKQAIAQRALEGFIKSVGKEFKKGITAQVVYVDEGAAANLESTLRFLLSPRSAYVSGQVIRVSKADVVDVDWAKPLAGKTALVTGASRGIGEAIAHVLARDGAHVICLDVPQQQADLDRVAADIGGSTLAIDITAADAGEKIKAAAAKQGGLDIIVHNAGITRDKTLANMKPELWDLVININLSAAERVNDYLLENDGLNANGRIVCVSSISGIAGNLGQTNYAASKAGVIGLVKFTAPILKNGITINAVAPGFIETQMTAAIPFAIREAGRRMNSMQQGGLPVDVAETIAWFASTASTGVNGNVVRVCGQSLLGA</sequence>
<keyword evidence="8" id="KW-0560">Oxidoreductase</keyword>
<dbReference type="AlphaFoldDB" id="A0A219C8F5"/>
<evidence type="ECO:0000259" key="2">
    <source>
        <dbReference type="SMART" id="SM00822"/>
    </source>
</evidence>
<accession>A0A219C8F5</accession>
<dbReference type="PRINTS" id="PR00080">
    <property type="entry name" value="SDRFAMILY"/>
</dbReference>
<evidence type="ECO:0000313" key="4">
    <source>
        <dbReference type="EMBL" id="MDR8262069.1"/>
    </source>
</evidence>
<dbReference type="EMBL" id="VMBB01000028">
    <property type="protein sequence ID" value="MDR8262069.1"/>
    <property type="molecule type" value="Genomic_DNA"/>
</dbReference>
<keyword evidence="12 13" id="KW-0002">3D-structure</keyword>
<comment type="similarity">
    <text evidence="1">Belongs to the short-chain dehydrogenases/reductases (SDR) family.</text>
</comment>
<evidence type="ECO:0000313" key="5">
    <source>
        <dbReference type="EMBL" id="MDR8430814.1"/>
    </source>
</evidence>
<dbReference type="Proteomes" id="UP000237823">
    <property type="component" value="Unassembled WGS sequence"/>
</dbReference>